<accession>A0A2P5BVT4</accession>
<dbReference type="SUPFAM" id="SSF81383">
    <property type="entry name" value="F-box domain"/>
    <property type="match status" value="1"/>
</dbReference>
<dbReference type="AlphaFoldDB" id="A0A2P5BVT4"/>
<dbReference type="PANTHER" id="PTHR35546:SF130">
    <property type="entry name" value="EXPRESSED PROTEIN"/>
    <property type="match status" value="1"/>
</dbReference>
<evidence type="ECO:0000313" key="3">
    <source>
        <dbReference type="EMBL" id="PON52889.1"/>
    </source>
</evidence>
<dbReference type="Pfam" id="PF24750">
    <property type="entry name" value="b-prop_At3g26010-like"/>
    <property type="match status" value="1"/>
</dbReference>
<dbReference type="InterPro" id="IPR056592">
    <property type="entry name" value="Beta-prop_At3g26010-like"/>
</dbReference>
<evidence type="ECO:0000259" key="2">
    <source>
        <dbReference type="Pfam" id="PF24750"/>
    </source>
</evidence>
<feature type="domain" description="F-box protein At3g26010-like beta-propeller" evidence="2">
    <location>
        <begin position="172"/>
        <end position="441"/>
    </location>
</feature>
<dbReference type="EMBL" id="JXTB01000213">
    <property type="protein sequence ID" value="PON52889.1"/>
    <property type="molecule type" value="Genomic_DNA"/>
</dbReference>
<reference evidence="4" key="1">
    <citation type="submission" date="2016-06" db="EMBL/GenBank/DDBJ databases">
        <title>Parallel loss of symbiosis genes in relatives of nitrogen-fixing non-legume Parasponia.</title>
        <authorList>
            <person name="Van Velzen R."/>
            <person name="Holmer R."/>
            <person name="Bu F."/>
            <person name="Rutten L."/>
            <person name="Van Zeijl A."/>
            <person name="Liu W."/>
            <person name="Santuari L."/>
            <person name="Cao Q."/>
            <person name="Sharma T."/>
            <person name="Shen D."/>
            <person name="Roswanjaya Y."/>
            <person name="Wardhani T."/>
            <person name="Kalhor M.S."/>
            <person name="Jansen J."/>
            <person name="Van den Hoogen J."/>
            <person name="Gungor B."/>
            <person name="Hartog M."/>
            <person name="Hontelez J."/>
            <person name="Verver J."/>
            <person name="Yang W.-C."/>
            <person name="Schijlen E."/>
            <person name="Repin R."/>
            <person name="Schilthuizen M."/>
            <person name="Schranz E."/>
            <person name="Heidstra R."/>
            <person name="Miyata K."/>
            <person name="Fedorova E."/>
            <person name="Kohlen W."/>
            <person name="Bisseling T."/>
            <person name="Smit S."/>
            <person name="Geurts R."/>
        </authorList>
    </citation>
    <scope>NUCLEOTIDE SEQUENCE [LARGE SCALE GENOMIC DNA]</scope>
    <source>
        <strain evidence="4">cv. WU1-14</strain>
    </source>
</reference>
<comment type="caution">
    <text evidence="3">The sequence shown here is derived from an EMBL/GenBank/DDBJ whole genome shotgun (WGS) entry which is preliminary data.</text>
</comment>
<name>A0A2P5BVT4_PARAD</name>
<feature type="region of interest" description="Disordered" evidence="1">
    <location>
        <begin position="1"/>
        <end position="22"/>
    </location>
</feature>
<dbReference type="InterPro" id="IPR036047">
    <property type="entry name" value="F-box-like_dom_sf"/>
</dbReference>
<organism evidence="3 4">
    <name type="scientific">Parasponia andersonii</name>
    <name type="common">Sponia andersonii</name>
    <dbReference type="NCBI Taxonomy" id="3476"/>
    <lineage>
        <taxon>Eukaryota</taxon>
        <taxon>Viridiplantae</taxon>
        <taxon>Streptophyta</taxon>
        <taxon>Embryophyta</taxon>
        <taxon>Tracheophyta</taxon>
        <taxon>Spermatophyta</taxon>
        <taxon>Magnoliopsida</taxon>
        <taxon>eudicotyledons</taxon>
        <taxon>Gunneridae</taxon>
        <taxon>Pentapetalae</taxon>
        <taxon>rosids</taxon>
        <taxon>fabids</taxon>
        <taxon>Rosales</taxon>
        <taxon>Cannabaceae</taxon>
        <taxon>Parasponia</taxon>
    </lineage>
</organism>
<gene>
    <name evidence="3" type="ORF">PanWU01x14_205720</name>
</gene>
<dbReference type="OrthoDB" id="1160067at2759"/>
<protein>
    <submittedName>
        <fullName evidence="3">F-box domain containing protein</fullName>
    </submittedName>
</protein>
<feature type="region of interest" description="Disordered" evidence="1">
    <location>
        <begin position="82"/>
        <end position="106"/>
    </location>
</feature>
<evidence type="ECO:0000313" key="4">
    <source>
        <dbReference type="Proteomes" id="UP000237105"/>
    </source>
</evidence>
<dbReference type="Proteomes" id="UP000237105">
    <property type="component" value="Unassembled WGS sequence"/>
</dbReference>
<feature type="compositionally biased region" description="Low complexity" evidence="1">
    <location>
        <begin position="84"/>
        <end position="98"/>
    </location>
</feature>
<keyword evidence="4" id="KW-1185">Reference proteome</keyword>
<dbReference type="InterPro" id="IPR055290">
    <property type="entry name" value="At3g26010-like"/>
</dbReference>
<sequence length="479" mass="54235">MGPNNNSPAPKRKSQKTEETSITTAGAYSKFENNASDALLQQIFVRLPDCRTAIQSSSVSKHWFSLISSPRFVRNFIHHRHSHNINSSNNNNNNNRHNQQPQQLLEHSASPPPCTFLIQGGLRGSRYASGSDYDHRYNFKFRQVFSENSMNLHPRSSLPVRDYLNFLPQPMVMAATYDDLLLLTPFPRSPCYYLCNPLTRKWTELPAAPFRGAAPSGVGLICQPGDCVDTRLGCSNHAEYKFKVVLFYAAPFCDSALQRDHRVRLVASIFCSETRQWSSSAISNPPRRSVSNAAATTTSSSGHVVASNGVFYWLNDAIVETLVVFDPFFKGEDDQKRWRFVKSPLKFYPTNSIHGGEFRLGVYGGGRVRAAQFAWYSPRVLKVWELKDNKSWCGVHDGFIGHSEYIVLGFKPNNGDVVLLYSQDNHVFEYNIKEKRLERVGEFHIETNEGILDCVQYRYSVFPLVHPSWPTPIPALPST</sequence>
<dbReference type="PANTHER" id="PTHR35546">
    <property type="entry name" value="F-BOX PROTEIN INTERACTION DOMAIN PROTEIN-RELATED"/>
    <property type="match status" value="1"/>
</dbReference>
<evidence type="ECO:0000256" key="1">
    <source>
        <dbReference type="SAM" id="MobiDB-lite"/>
    </source>
</evidence>
<proteinExistence type="predicted"/>